<evidence type="ECO:0000256" key="4">
    <source>
        <dbReference type="ARBA" id="ARBA00022737"/>
    </source>
</evidence>
<evidence type="ECO:0000256" key="8">
    <source>
        <dbReference type="ARBA" id="ARBA00023319"/>
    </source>
</evidence>
<proteinExistence type="predicted"/>
<accession>A0ABD1EFJ4</accession>
<dbReference type="PANTHER" id="PTHR12231:SF253">
    <property type="entry name" value="DPR-INTERACTING PROTEIN ETA, ISOFORM B-RELATED"/>
    <property type="match status" value="1"/>
</dbReference>
<comment type="subcellular location">
    <subcellularLocation>
        <location evidence="1">Cell membrane</location>
    </subcellularLocation>
</comment>
<dbReference type="FunFam" id="2.60.40.10:FF:000392">
    <property type="entry name" value="CLUMA_CG000981, isoform A"/>
    <property type="match status" value="1"/>
</dbReference>
<dbReference type="Proteomes" id="UP001566132">
    <property type="component" value="Unassembled WGS sequence"/>
</dbReference>
<sequence>MAIAMFETKCSIVFGLLTVCFSDSFKVLGRHVRNIESNGISVLNGADFNQDTLPRFTEPIPNVTVTVGRDALLACVVDNLRGFKVAWVRVDTQTILSIHHNVITQNPRISLSYNDYRSWYLHIKNVQEVDRGWYMCQVNTDPMRSRKGYLQVVVPPSIIDRETSSDMVVLESTNVSLTCKATGYPEPYVMWRREDGEDIRYNGENVNVVDGEVLFITKVSRLHMGVYLCIASNGVPPSISKRVQLKVQFSPMLSIPNQLEGAYLGQDVTLECRTEAFPTSINYWTTERGDMIISGSDKYEVVATDSGYKKFMMLKIRRVNKNDYGSYKCVAKNSLGETDGVIKLEEIPAPTTVKMITNHATSSQIKKEVDYDLEYTLPSNGPPPIKEPPVKENSSSKLTFNLVVYVIAVCLSLLVSR</sequence>
<feature type="domain" description="Ig-like" evidence="10">
    <location>
        <begin position="54"/>
        <end position="139"/>
    </location>
</feature>
<evidence type="ECO:0000256" key="9">
    <source>
        <dbReference type="SAM" id="SignalP"/>
    </source>
</evidence>
<dbReference type="PANTHER" id="PTHR12231">
    <property type="entry name" value="CTX-RELATED TYPE I TRANSMEMBRANE PROTEIN"/>
    <property type="match status" value="1"/>
</dbReference>
<dbReference type="FunFam" id="2.60.40.10:FF:000376">
    <property type="entry name" value="CLUMA_CG000981, isoform A"/>
    <property type="match status" value="1"/>
</dbReference>
<evidence type="ECO:0000256" key="3">
    <source>
        <dbReference type="ARBA" id="ARBA00022729"/>
    </source>
</evidence>
<feature type="domain" description="Ig-like" evidence="10">
    <location>
        <begin position="251"/>
        <end position="348"/>
    </location>
</feature>
<dbReference type="InterPro" id="IPR003598">
    <property type="entry name" value="Ig_sub2"/>
</dbReference>
<reference evidence="11 12" key="1">
    <citation type="submission" date="2024-05" db="EMBL/GenBank/DDBJ databases">
        <title>Genetic variation in Jamaican populations of the coffee berry borer (Hypothenemus hampei).</title>
        <authorList>
            <person name="Errbii M."/>
            <person name="Myrie A."/>
        </authorList>
    </citation>
    <scope>NUCLEOTIDE SEQUENCE [LARGE SCALE GENOMIC DNA]</scope>
    <source>
        <strain evidence="11">JA-Hopewell-2020-01-JO</strain>
        <tissue evidence="11">Whole body</tissue>
    </source>
</reference>
<keyword evidence="4" id="KW-0677">Repeat</keyword>
<evidence type="ECO:0000256" key="1">
    <source>
        <dbReference type="ARBA" id="ARBA00004236"/>
    </source>
</evidence>
<dbReference type="GO" id="GO:0005886">
    <property type="term" value="C:plasma membrane"/>
    <property type="evidence" value="ECO:0007669"/>
    <property type="project" value="UniProtKB-SubCell"/>
</dbReference>
<comment type="caution">
    <text evidence="11">The sequence shown here is derived from an EMBL/GenBank/DDBJ whole genome shotgun (WGS) entry which is preliminary data.</text>
</comment>
<evidence type="ECO:0000256" key="2">
    <source>
        <dbReference type="ARBA" id="ARBA00022475"/>
    </source>
</evidence>
<feature type="chain" id="PRO_5044759502" description="Ig-like domain-containing protein" evidence="9">
    <location>
        <begin position="23"/>
        <end position="417"/>
    </location>
</feature>
<protein>
    <recommendedName>
        <fullName evidence="10">Ig-like domain-containing protein</fullName>
    </recommendedName>
</protein>
<evidence type="ECO:0000256" key="7">
    <source>
        <dbReference type="ARBA" id="ARBA00023180"/>
    </source>
</evidence>
<dbReference type="Pfam" id="PF13927">
    <property type="entry name" value="Ig_3"/>
    <property type="match status" value="2"/>
</dbReference>
<keyword evidence="8" id="KW-0393">Immunoglobulin domain</keyword>
<gene>
    <name evidence="11" type="ORF">ABEB36_011473</name>
</gene>
<evidence type="ECO:0000259" key="10">
    <source>
        <dbReference type="PROSITE" id="PS50835"/>
    </source>
</evidence>
<dbReference type="SMART" id="SM00408">
    <property type="entry name" value="IGc2"/>
    <property type="match status" value="3"/>
</dbReference>
<evidence type="ECO:0000256" key="6">
    <source>
        <dbReference type="ARBA" id="ARBA00023157"/>
    </source>
</evidence>
<keyword evidence="2" id="KW-1003">Cell membrane</keyword>
<dbReference type="PROSITE" id="PS50835">
    <property type="entry name" value="IG_LIKE"/>
    <property type="match status" value="3"/>
</dbReference>
<dbReference type="InterPro" id="IPR013106">
    <property type="entry name" value="Ig_V-set"/>
</dbReference>
<dbReference type="InterPro" id="IPR051170">
    <property type="entry name" value="Neural/epithelial_adhesion"/>
</dbReference>
<feature type="signal peptide" evidence="9">
    <location>
        <begin position="1"/>
        <end position="22"/>
    </location>
</feature>
<dbReference type="SMART" id="SM00409">
    <property type="entry name" value="IG"/>
    <property type="match status" value="3"/>
</dbReference>
<evidence type="ECO:0000256" key="5">
    <source>
        <dbReference type="ARBA" id="ARBA00023136"/>
    </source>
</evidence>
<feature type="domain" description="Ig-like" evidence="10">
    <location>
        <begin position="156"/>
        <end position="240"/>
    </location>
</feature>
<keyword evidence="3 9" id="KW-0732">Signal</keyword>
<keyword evidence="7" id="KW-0325">Glycoprotein</keyword>
<dbReference type="SUPFAM" id="SSF48726">
    <property type="entry name" value="Immunoglobulin"/>
    <property type="match status" value="3"/>
</dbReference>
<dbReference type="InterPro" id="IPR013783">
    <property type="entry name" value="Ig-like_fold"/>
</dbReference>
<dbReference type="InterPro" id="IPR003599">
    <property type="entry name" value="Ig_sub"/>
</dbReference>
<dbReference type="InterPro" id="IPR036179">
    <property type="entry name" value="Ig-like_dom_sf"/>
</dbReference>
<name>A0ABD1EFJ4_HYPHA</name>
<dbReference type="Pfam" id="PF07686">
    <property type="entry name" value="V-set"/>
    <property type="match status" value="1"/>
</dbReference>
<evidence type="ECO:0000313" key="12">
    <source>
        <dbReference type="Proteomes" id="UP001566132"/>
    </source>
</evidence>
<dbReference type="EMBL" id="JBDJPC010000008">
    <property type="protein sequence ID" value="KAL1493413.1"/>
    <property type="molecule type" value="Genomic_DNA"/>
</dbReference>
<dbReference type="FunFam" id="2.60.40.10:FF:000328">
    <property type="entry name" value="CLUMA_CG000981, isoform A"/>
    <property type="match status" value="1"/>
</dbReference>
<dbReference type="Gene3D" id="2.60.40.10">
    <property type="entry name" value="Immunoglobulins"/>
    <property type="match status" value="3"/>
</dbReference>
<evidence type="ECO:0000313" key="11">
    <source>
        <dbReference type="EMBL" id="KAL1493413.1"/>
    </source>
</evidence>
<keyword evidence="6" id="KW-1015">Disulfide bond</keyword>
<dbReference type="InterPro" id="IPR007110">
    <property type="entry name" value="Ig-like_dom"/>
</dbReference>
<keyword evidence="5" id="KW-0472">Membrane</keyword>
<organism evidence="11 12">
    <name type="scientific">Hypothenemus hampei</name>
    <name type="common">Coffee berry borer</name>
    <dbReference type="NCBI Taxonomy" id="57062"/>
    <lineage>
        <taxon>Eukaryota</taxon>
        <taxon>Metazoa</taxon>
        <taxon>Ecdysozoa</taxon>
        <taxon>Arthropoda</taxon>
        <taxon>Hexapoda</taxon>
        <taxon>Insecta</taxon>
        <taxon>Pterygota</taxon>
        <taxon>Neoptera</taxon>
        <taxon>Endopterygota</taxon>
        <taxon>Coleoptera</taxon>
        <taxon>Polyphaga</taxon>
        <taxon>Cucujiformia</taxon>
        <taxon>Curculionidae</taxon>
        <taxon>Scolytinae</taxon>
        <taxon>Hypothenemus</taxon>
    </lineage>
</organism>
<keyword evidence="12" id="KW-1185">Reference proteome</keyword>
<dbReference type="AlphaFoldDB" id="A0ABD1EFJ4"/>